<dbReference type="Gene3D" id="1.25.40.10">
    <property type="entry name" value="Tetratricopeptide repeat domain"/>
    <property type="match status" value="1"/>
</dbReference>
<proteinExistence type="predicted"/>
<keyword evidence="1" id="KW-0732">Signal</keyword>
<reference evidence="2 3" key="1">
    <citation type="submission" date="2023-07" db="EMBL/GenBank/DDBJ databases">
        <title>Genomic Encyclopedia of Type Strains, Phase IV (KMG-IV): sequencing the most valuable type-strain genomes for metagenomic binning, comparative biology and taxonomic classification.</title>
        <authorList>
            <person name="Goeker M."/>
        </authorList>
    </citation>
    <scope>NUCLEOTIDE SEQUENCE [LARGE SCALE GENOMIC DNA]</scope>
    <source>
        <strain evidence="2 3">DSM 5896</strain>
    </source>
</reference>
<sequence>MIGHRVFLLNWLALAALLLAPSTRRSQQDDALHATLAKRPAWLFHQRSCPADAFGTQPDLALDSDVDCKADQATCLLQCQVGDAFSCYWLAVELQREDPRKRRTDDYNALFHRACELGTPSGCTNRAAAMMDDGPASARCVTRSFEIACKAHDPWGCSMYALELYRGEGTARDLSAAKAALADSCLNGDIDPACRAAKRLRLEIEHGPIESH</sequence>
<keyword evidence="3" id="KW-1185">Reference proteome</keyword>
<protein>
    <submittedName>
        <fullName evidence="2">TPR repeat protein</fullName>
    </submittedName>
</protein>
<evidence type="ECO:0000313" key="3">
    <source>
        <dbReference type="Proteomes" id="UP001237448"/>
    </source>
</evidence>
<organism evidence="2 3">
    <name type="scientific">Labrys monachus</name>
    <dbReference type="NCBI Taxonomy" id="217067"/>
    <lineage>
        <taxon>Bacteria</taxon>
        <taxon>Pseudomonadati</taxon>
        <taxon>Pseudomonadota</taxon>
        <taxon>Alphaproteobacteria</taxon>
        <taxon>Hyphomicrobiales</taxon>
        <taxon>Xanthobacteraceae</taxon>
        <taxon>Labrys</taxon>
    </lineage>
</organism>
<feature type="chain" id="PRO_5045290927" evidence="1">
    <location>
        <begin position="27"/>
        <end position="212"/>
    </location>
</feature>
<comment type="caution">
    <text evidence="2">The sequence shown here is derived from an EMBL/GenBank/DDBJ whole genome shotgun (WGS) entry which is preliminary data.</text>
</comment>
<evidence type="ECO:0000313" key="2">
    <source>
        <dbReference type="EMBL" id="MDQ0392466.1"/>
    </source>
</evidence>
<name>A0ABU0FD46_9HYPH</name>
<dbReference type="Proteomes" id="UP001237448">
    <property type="component" value="Unassembled WGS sequence"/>
</dbReference>
<evidence type="ECO:0000256" key="1">
    <source>
        <dbReference type="SAM" id="SignalP"/>
    </source>
</evidence>
<dbReference type="EMBL" id="JAUSVK010000001">
    <property type="protein sequence ID" value="MDQ0392466.1"/>
    <property type="molecule type" value="Genomic_DNA"/>
</dbReference>
<dbReference type="RefSeq" id="WP_307426379.1">
    <property type="nucleotide sequence ID" value="NZ_JAUSVK010000001.1"/>
</dbReference>
<dbReference type="InterPro" id="IPR011990">
    <property type="entry name" value="TPR-like_helical_dom_sf"/>
</dbReference>
<dbReference type="SUPFAM" id="SSF81901">
    <property type="entry name" value="HCP-like"/>
    <property type="match status" value="1"/>
</dbReference>
<accession>A0ABU0FD46</accession>
<feature type="signal peptide" evidence="1">
    <location>
        <begin position="1"/>
        <end position="26"/>
    </location>
</feature>
<gene>
    <name evidence="2" type="ORF">J3R73_002258</name>
</gene>